<keyword evidence="1" id="KW-1133">Transmembrane helix</keyword>
<feature type="transmembrane region" description="Helical" evidence="1">
    <location>
        <begin position="172"/>
        <end position="195"/>
    </location>
</feature>
<evidence type="ECO:0000313" key="3">
    <source>
        <dbReference type="Proteomes" id="UP000239920"/>
    </source>
</evidence>
<sequence length="268" mass="29361">MFQQCGQSIGQPSGDQVEMALMLAFVWIGASAYNQLLIYQNIPITGIIRYKNLAIGNALTLICTIILAWGKPAVILFPRHLTVMTGILTALAILLATLGNYFVASTRRLPDRLPLWLGPITIILTMVVIPLFFTLGGHGQAVLAAILVITIQAGHFWQLPQLLTAVLARRSGFYNVLIGADLAALIASIPLGIVSEYQLWNADVIDRLSICWGIALLSLGINTLIIAAMQRYHNDYRYGHAEGYENWFVAIGALLWVVLLVGLILVIK</sequence>
<feature type="transmembrane region" description="Helical" evidence="1">
    <location>
        <begin position="50"/>
        <end position="69"/>
    </location>
</feature>
<organism evidence="2 3">
    <name type="scientific">Limosilactobacillus pontis</name>
    <dbReference type="NCBI Taxonomy" id="35787"/>
    <lineage>
        <taxon>Bacteria</taxon>
        <taxon>Bacillati</taxon>
        <taxon>Bacillota</taxon>
        <taxon>Bacilli</taxon>
        <taxon>Lactobacillales</taxon>
        <taxon>Lactobacillaceae</taxon>
        <taxon>Limosilactobacillus</taxon>
    </lineage>
</organism>
<protein>
    <submittedName>
        <fullName evidence="2">Uncharacterized protein</fullName>
    </submittedName>
</protein>
<feature type="transmembrane region" description="Helical" evidence="1">
    <location>
        <begin position="141"/>
        <end position="160"/>
    </location>
</feature>
<name>A0A2J6NKJ5_9LACO</name>
<feature type="transmembrane region" description="Helical" evidence="1">
    <location>
        <begin position="247"/>
        <end position="267"/>
    </location>
</feature>
<evidence type="ECO:0000256" key="1">
    <source>
        <dbReference type="SAM" id="Phobius"/>
    </source>
</evidence>
<evidence type="ECO:0000313" key="2">
    <source>
        <dbReference type="EMBL" id="PMB81877.1"/>
    </source>
</evidence>
<dbReference type="Proteomes" id="UP000239920">
    <property type="component" value="Unassembled WGS sequence"/>
</dbReference>
<gene>
    <name evidence="2" type="ORF">CK797_08770</name>
</gene>
<proteinExistence type="predicted"/>
<dbReference type="AlphaFoldDB" id="A0A2J6NKJ5"/>
<feature type="transmembrane region" description="Helical" evidence="1">
    <location>
        <begin position="20"/>
        <end position="38"/>
    </location>
</feature>
<feature type="transmembrane region" description="Helical" evidence="1">
    <location>
        <begin position="81"/>
        <end position="103"/>
    </location>
</feature>
<keyword evidence="1" id="KW-0812">Transmembrane</keyword>
<dbReference type="EMBL" id="PNFV01000016">
    <property type="protein sequence ID" value="PMB81877.1"/>
    <property type="molecule type" value="Genomic_DNA"/>
</dbReference>
<accession>A0A2J6NKJ5</accession>
<comment type="caution">
    <text evidence="2">The sequence shown here is derived from an EMBL/GenBank/DDBJ whole genome shotgun (WGS) entry which is preliminary data.</text>
</comment>
<feature type="transmembrane region" description="Helical" evidence="1">
    <location>
        <begin position="207"/>
        <end position="227"/>
    </location>
</feature>
<feature type="transmembrane region" description="Helical" evidence="1">
    <location>
        <begin position="115"/>
        <end position="135"/>
    </location>
</feature>
<reference evidence="2 3" key="1">
    <citation type="submission" date="2017-09" db="EMBL/GenBank/DDBJ databases">
        <title>Bacterial strain isolated from the female urinary microbiota.</title>
        <authorList>
            <person name="Thomas-White K."/>
            <person name="Kumar N."/>
            <person name="Forster S."/>
            <person name="Putonti C."/>
            <person name="Lawley T."/>
            <person name="Wolfe A.J."/>
        </authorList>
    </citation>
    <scope>NUCLEOTIDE SEQUENCE [LARGE SCALE GENOMIC DNA]</scope>
    <source>
        <strain evidence="2 3">UMB0683</strain>
    </source>
</reference>
<keyword evidence="1" id="KW-0472">Membrane</keyword>